<accession>M4BWI5</accession>
<keyword evidence="2" id="KW-1185">Reference proteome</keyword>
<sequence length="94" mass="10516">MLSALGPDGPYATIAKFIQNEPDAELGKVALLHQQDSQEKDLMREQSAQQFELLRQQQADASGSTHTCRPDLLKSDISKYKGDEEDSLFFEIVC</sequence>
<dbReference type="EMBL" id="JH598002">
    <property type="status" value="NOT_ANNOTATED_CDS"/>
    <property type="molecule type" value="Genomic_DNA"/>
</dbReference>
<reference evidence="2" key="1">
    <citation type="journal article" date="2010" name="Science">
        <title>Signatures of adaptation to obligate biotrophy in the Hyaloperonospora arabidopsidis genome.</title>
        <authorList>
            <person name="Baxter L."/>
            <person name="Tripathy S."/>
            <person name="Ishaque N."/>
            <person name="Boot N."/>
            <person name="Cabral A."/>
            <person name="Kemen E."/>
            <person name="Thines M."/>
            <person name="Ah-Fong A."/>
            <person name="Anderson R."/>
            <person name="Badejoko W."/>
            <person name="Bittner-Eddy P."/>
            <person name="Boore J.L."/>
            <person name="Chibucos M.C."/>
            <person name="Coates M."/>
            <person name="Dehal P."/>
            <person name="Delehaunty K."/>
            <person name="Dong S."/>
            <person name="Downton P."/>
            <person name="Dumas B."/>
            <person name="Fabro G."/>
            <person name="Fronick C."/>
            <person name="Fuerstenberg S.I."/>
            <person name="Fulton L."/>
            <person name="Gaulin E."/>
            <person name="Govers F."/>
            <person name="Hughes L."/>
            <person name="Humphray S."/>
            <person name="Jiang R.H."/>
            <person name="Judelson H."/>
            <person name="Kamoun S."/>
            <person name="Kyung K."/>
            <person name="Meijer H."/>
            <person name="Minx P."/>
            <person name="Morris P."/>
            <person name="Nelson J."/>
            <person name="Phuntumart V."/>
            <person name="Qutob D."/>
            <person name="Rehmany A."/>
            <person name="Rougon-Cardoso A."/>
            <person name="Ryden P."/>
            <person name="Torto-Alalibo T."/>
            <person name="Studholme D."/>
            <person name="Wang Y."/>
            <person name="Win J."/>
            <person name="Wood J."/>
            <person name="Clifton S.W."/>
            <person name="Rogers J."/>
            <person name="Van den Ackerveken G."/>
            <person name="Jones J.D."/>
            <person name="McDowell J.M."/>
            <person name="Beynon J."/>
            <person name="Tyler B.M."/>
        </authorList>
    </citation>
    <scope>NUCLEOTIDE SEQUENCE [LARGE SCALE GENOMIC DNA]</scope>
    <source>
        <strain evidence="2">Emoy2</strain>
    </source>
</reference>
<proteinExistence type="predicted"/>
<dbReference type="AlphaFoldDB" id="M4BWI5"/>
<dbReference type="HOGENOM" id="CLU_189483_0_0_1"/>
<dbReference type="InParanoid" id="M4BWI5"/>
<reference evidence="1" key="2">
    <citation type="submission" date="2015-06" db="UniProtKB">
        <authorList>
            <consortium name="EnsemblProtists"/>
        </authorList>
    </citation>
    <scope>IDENTIFICATION</scope>
    <source>
        <strain evidence="1">Emoy2</strain>
    </source>
</reference>
<protein>
    <submittedName>
        <fullName evidence="1">Uncharacterized protein</fullName>
    </submittedName>
</protein>
<organism evidence="1 2">
    <name type="scientific">Hyaloperonospora arabidopsidis (strain Emoy2)</name>
    <name type="common">Downy mildew agent</name>
    <name type="synonym">Peronospora arabidopsidis</name>
    <dbReference type="NCBI Taxonomy" id="559515"/>
    <lineage>
        <taxon>Eukaryota</taxon>
        <taxon>Sar</taxon>
        <taxon>Stramenopiles</taxon>
        <taxon>Oomycota</taxon>
        <taxon>Peronosporomycetes</taxon>
        <taxon>Peronosporales</taxon>
        <taxon>Peronosporaceae</taxon>
        <taxon>Hyaloperonospora</taxon>
    </lineage>
</organism>
<evidence type="ECO:0000313" key="1">
    <source>
        <dbReference type="EnsemblProtists" id="HpaP810886"/>
    </source>
</evidence>
<dbReference type="VEuPathDB" id="FungiDB:HpaG810886"/>
<evidence type="ECO:0000313" key="2">
    <source>
        <dbReference type="Proteomes" id="UP000011713"/>
    </source>
</evidence>
<dbReference type="EnsemblProtists" id="HpaT810886">
    <property type="protein sequence ID" value="HpaP810886"/>
    <property type="gene ID" value="HpaG810886"/>
</dbReference>
<dbReference type="Proteomes" id="UP000011713">
    <property type="component" value="Unassembled WGS sequence"/>
</dbReference>
<name>M4BWI5_HYAAE</name>